<dbReference type="PANTHER" id="PTHR15678">
    <property type="entry name" value="ANTIGEN MLAA-22-RELATED"/>
    <property type="match status" value="1"/>
</dbReference>
<dbReference type="EMBL" id="CASHTH010004459">
    <property type="protein sequence ID" value="CAI8057605.1"/>
    <property type="molecule type" value="Genomic_DNA"/>
</dbReference>
<gene>
    <name evidence="3" type="ORF">GBAR_LOCUS31393</name>
</gene>
<dbReference type="PANTHER" id="PTHR15678:SF6">
    <property type="entry name" value="BRIDGE-LIKE LIPID TRANSFER PROTEIN FAMILY MEMBER 2"/>
    <property type="match status" value="1"/>
</dbReference>
<protein>
    <submittedName>
        <fullName evidence="3">Protein KIAA0100</fullName>
    </submittedName>
</protein>
<evidence type="ECO:0000313" key="3">
    <source>
        <dbReference type="EMBL" id="CAI8057605.1"/>
    </source>
</evidence>
<evidence type="ECO:0000256" key="1">
    <source>
        <dbReference type="SAM" id="Coils"/>
    </source>
</evidence>
<feature type="region of interest" description="Disordered" evidence="2">
    <location>
        <begin position="428"/>
        <end position="501"/>
    </location>
</feature>
<feature type="coiled-coil region" evidence="1">
    <location>
        <begin position="74"/>
        <end position="101"/>
    </location>
</feature>
<dbReference type="Proteomes" id="UP001174909">
    <property type="component" value="Unassembled WGS sequence"/>
</dbReference>
<keyword evidence="4" id="KW-1185">Reference proteome</keyword>
<proteinExistence type="predicted"/>
<keyword evidence="1" id="KW-0175">Coiled coil</keyword>
<dbReference type="InterPro" id="IPR045167">
    <property type="entry name" value="Hobbit"/>
</dbReference>
<accession>A0AA35TZY3</accession>
<dbReference type="AlphaFoldDB" id="A0AA35TZY3"/>
<feature type="region of interest" description="Disordered" evidence="2">
    <location>
        <begin position="261"/>
        <end position="339"/>
    </location>
</feature>
<name>A0AA35TZY3_GEOBA</name>
<evidence type="ECO:0000256" key="2">
    <source>
        <dbReference type="SAM" id="MobiDB-lite"/>
    </source>
</evidence>
<sequence length="518" mass="59234">MDIITNLVLHKEPRKKEVLDHRAHMQFVLQLSDIPDPRKPVLVQQNKVRRCLQTIRSLEREVYLTQRPMEAGEKEEEERLEEELEGRLEAAKEDLSVATMNLRSMIRAFKESRLLSQPGQFAGVPEPVQRIEIWLDDAHWWLTQKDGQLEIADISINNFSYNRVSFSDDSGEHRLELGSFLVHNLTPNTPAIYQQVLVPYDPKSRRLRVDRNICLRVYCRDKARVAGITVREHLEVNVVPLQVSLTAKFFQTMQDFFFPKTEGDGPDPLEPDHSHLFGVHPTQSFGGDTTDGNSMQRGSSYRRSTISTSASHASLQQAGYSPPASPTPREPQGRRGKHLSLSHLDTVEKMKERASHINTFIYVKIPQTTLCITYKGDWSYKDLQNQVMNMPTLEYHNRNLTWRDMLMEVKRDYKNAIIHQTLKSAIGMKESEESSGLASPKLRRDSDLLFQSNKNSKAGKGKKLFGKLSSMKEDSDSDKEMSPGGSASPVPFPPLRDQETNLKKTLQRLTKLSQEVKK</sequence>
<feature type="compositionally biased region" description="Polar residues" evidence="2">
    <location>
        <begin position="281"/>
        <end position="319"/>
    </location>
</feature>
<comment type="caution">
    <text evidence="3">The sequence shown here is derived from an EMBL/GenBank/DDBJ whole genome shotgun (WGS) entry which is preliminary data.</text>
</comment>
<organism evidence="3 4">
    <name type="scientific">Geodia barretti</name>
    <name type="common">Barrett's horny sponge</name>
    <dbReference type="NCBI Taxonomy" id="519541"/>
    <lineage>
        <taxon>Eukaryota</taxon>
        <taxon>Metazoa</taxon>
        <taxon>Porifera</taxon>
        <taxon>Demospongiae</taxon>
        <taxon>Heteroscleromorpha</taxon>
        <taxon>Tetractinellida</taxon>
        <taxon>Astrophorina</taxon>
        <taxon>Geodiidae</taxon>
        <taxon>Geodia</taxon>
    </lineage>
</organism>
<evidence type="ECO:0000313" key="4">
    <source>
        <dbReference type="Proteomes" id="UP001174909"/>
    </source>
</evidence>
<feature type="compositionally biased region" description="Basic and acidic residues" evidence="2">
    <location>
        <begin position="470"/>
        <end position="481"/>
    </location>
</feature>
<dbReference type="Pfam" id="PF10344">
    <property type="entry name" value="Hobbit"/>
    <property type="match status" value="1"/>
</dbReference>
<reference evidence="3" key="1">
    <citation type="submission" date="2023-03" db="EMBL/GenBank/DDBJ databases">
        <authorList>
            <person name="Steffen K."/>
            <person name="Cardenas P."/>
        </authorList>
    </citation>
    <scope>NUCLEOTIDE SEQUENCE</scope>
</reference>